<dbReference type="EMBL" id="MU004655">
    <property type="protein sequence ID" value="KAF2647224.1"/>
    <property type="molecule type" value="Genomic_DNA"/>
</dbReference>
<dbReference type="AlphaFoldDB" id="A0A6A6SM28"/>
<proteinExistence type="predicted"/>
<name>A0A6A6SM28_9PLEO</name>
<sequence>MAGRAPLVAKRGIGSQSWPSAKLAHGRPQQHWDRQAPLDRTCTRLTQTSNRRERLPNSSNCRRSIILLDDVGCSRTMRDGINIMFIQDAGRGRVCVTRLPHTLFSIGCFGSPGARGRSGLICVCFGLALRHSAKRSFLRASLEVDSSTLTAPSQVRSTISGKFAIIHQSPSHQSTTTAGCHKWPFTPRAHHPRCVLTTHCSQWTILGYPLGGLSNTICGRNKHACAGAKPEFQQLLSQLLQPAVNSIARLSRNAISRFWDPSFAARQRSRH</sequence>
<evidence type="ECO:0000313" key="2">
    <source>
        <dbReference type="EMBL" id="KAF2647224.1"/>
    </source>
</evidence>
<protein>
    <submittedName>
        <fullName evidence="2">Uncharacterized protein</fullName>
    </submittedName>
</protein>
<feature type="region of interest" description="Disordered" evidence="1">
    <location>
        <begin position="1"/>
        <end position="33"/>
    </location>
</feature>
<gene>
    <name evidence="2" type="ORF">K491DRAFT_322408</name>
</gene>
<keyword evidence="3" id="KW-1185">Reference proteome</keyword>
<reference evidence="2" key="1">
    <citation type="journal article" date="2020" name="Stud. Mycol.">
        <title>101 Dothideomycetes genomes: a test case for predicting lifestyles and emergence of pathogens.</title>
        <authorList>
            <person name="Haridas S."/>
            <person name="Albert R."/>
            <person name="Binder M."/>
            <person name="Bloem J."/>
            <person name="Labutti K."/>
            <person name="Salamov A."/>
            <person name="Andreopoulos B."/>
            <person name="Baker S."/>
            <person name="Barry K."/>
            <person name="Bills G."/>
            <person name="Bluhm B."/>
            <person name="Cannon C."/>
            <person name="Castanera R."/>
            <person name="Culley D."/>
            <person name="Daum C."/>
            <person name="Ezra D."/>
            <person name="Gonzalez J."/>
            <person name="Henrissat B."/>
            <person name="Kuo A."/>
            <person name="Liang C."/>
            <person name="Lipzen A."/>
            <person name="Lutzoni F."/>
            <person name="Magnuson J."/>
            <person name="Mondo S."/>
            <person name="Nolan M."/>
            <person name="Ohm R."/>
            <person name="Pangilinan J."/>
            <person name="Park H.-J."/>
            <person name="Ramirez L."/>
            <person name="Alfaro M."/>
            <person name="Sun H."/>
            <person name="Tritt A."/>
            <person name="Yoshinaga Y."/>
            <person name="Zwiers L.-H."/>
            <person name="Turgeon B."/>
            <person name="Goodwin S."/>
            <person name="Spatafora J."/>
            <person name="Crous P."/>
            <person name="Grigoriev I."/>
        </authorList>
    </citation>
    <scope>NUCLEOTIDE SEQUENCE</scope>
    <source>
        <strain evidence="2">CBS 122681</strain>
    </source>
</reference>
<organism evidence="2 3">
    <name type="scientific">Lophiostoma macrostomum CBS 122681</name>
    <dbReference type="NCBI Taxonomy" id="1314788"/>
    <lineage>
        <taxon>Eukaryota</taxon>
        <taxon>Fungi</taxon>
        <taxon>Dikarya</taxon>
        <taxon>Ascomycota</taxon>
        <taxon>Pezizomycotina</taxon>
        <taxon>Dothideomycetes</taxon>
        <taxon>Pleosporomycetidae</taxon>
        <taxon>Pleosporales</taxon>
        <taxon>Lophiostomataceae</taxon>
        <taxon>Lophiostoma</taxon>
    </lineage>
</organism>
<dbReference type="Proteomes" id="UP000799324">
    <property type="component" value="Unassembled WGS sequence"/>
</dbReference>
<accession>A0A6A6SM28</accession>
<evidence type="ECO:0000256" key="1">
    <source>
        <dbReference type="SAM" id="MobiDB-lite"/>
    </source>
</evidence>
<evidence type="ECO:0000313" key="3">
    <source>
        <dbReference type="Proteomes" id="UP000799324"/>
    </source>
</evidence>